<dbReference type="EMBL" id="FNKK01000002">
    <property type="protein sequence ID" value="SDR32843.1"/>
    <property type="molecule type" value="Genomic_DNA"/>
</dbReference>
<dbReference type="AlphaFoldDB" id="A0A1H1I576"/>
<evidence type="ECO:0000313" key="2">
    <source>
        <dbReference type="Proteomes" id="UP000217103"/>
    </source>
</evidence>
<organism evidence="1 2">
    <name type="scientific">Thermostaphylospora chromogena</name>
    <dbReference type="NCBI Taxonomy" id="35622"/>
    <lineage>
        <taxon>Bacteria</taxon>
        <taxon>Bacillati</taxon>
        <taxon>Actinomycetota</taxon>
        <taxon>Actinomycetes</taxon>
        <taxon>Streptosporangiales</taxon>
        <taxon>Thermomonosporaceae</taxon>
        <taxon>Thermostaphylospora</taxon>
    </lineage>
</organism>
<proteinExistence type="predicted"/>
<accession>A0A1H1I576</accession>
<dbReference type="Proteomes" id="UP000217103">
    <property type="component" value="Unassembled WGS sequence"/>
</dbReference>
<dbReference type="OrthoDB" id="3215106at2"/>
<dbReference type="STRING" id="35622.SAMN04489764_5214"/>
<evidence type="ECO:0000313" key="1">
    <source>
        <dbReference type="EMBL" id="SDR32843.1"/>
    </source>
</evidence>
<keyword evidence="2" id="KW-1185">Reference proteome</keyword>
<evidence type="ECO:0008006" key="3">
    <source>
        <dbReference type="Google" id="ProtNLM"/>
    </source>
</evidence>
<gene>
    <name evidence="1" type="ORF">SAMN04489764_5214</name>
</gene>
<reference evidence="1 2" key="1">
    <citation type="submission" date="2016-10" db="EMBL/GenBank/DDBJ databases">
        <authorList>
            <person name="de Groot N.N."/>
        </authorList>
    </citation>
    <scope>NUCLEOTIDE SEQUENCE [LARGE SCALE GENOMIC DNA]</scope>
    <source>
        <strain evidence="1 2">DSM 43794</strain>
    </source>
</reference>
<dbReference type="SUPFAM" id="SSF48452">
    <property type="entry name" value="TPR-like"/>
    <property type="match status" value="1"/>
</dbReference>
<dbReference type="RefSeq" id="WP_093262778.1">
    <property type="nucleotide sequence ID" value="NZ_FNKK01000002.1"/>
</dbReference>
<name>A0A1H1I576_9ACTN</name>
<sequence>MTGERSGRDARGDRSVLTYATIIRERALSDLRGVEPTAEVFHRIAEEIHACCPQASRFKCFRLARGWTVEEAVRNFHQMCDRQGVRRRGLSERSWREWEAGARPDREYTDLLCRLFETGPVQLGFARDYTPEHLRGYSGPPPDQVALAAEEAGAHAERIETSELGRSALERLRAEVIWVGRRYVWEPPLPLFVEMRGIAERARKALELRVHPHQARELYFLTGAVCGLMANASMDLGRRGPADTLARAAWTYGSVAGHASLMGWARGMQAQVALWDKRYHDALSYAEEGLSHLSTGSGGARLHMLKARACAVLQRRGEAMEALARAEESRGAGPGDELHDEIGGEFAFLPAKQHYYASVAHLHLGDAERAIRQGWSALDLYAKEEEHNRSYGCEAMTRAHLVIAHLMEDDPQGADRAVAPLLTLPPERRISSLALTLGTGRSLLAARPDGGRTAARIENFCAVGLPQAVPTALAEGTSR</sequence>
<dbReference type="InterPro" id="IPR011990">
    <property type="entry name" value="TPR-like_helical_dom_sf"/>
</dbReference>
<protein>
    <recommendedName>
        <fullName evidence="3">XRE family transcriptional regulator</fullName>
    </recommendedName>
</protein>